<dbReference type="Gene3D" id="1.10.510.10">
    <property type="entry name" value="Transferase(Phosphotransferase) domain 1"/>
    <property type="match status" value="4"/>
</dbReference>
<keyword evidence="3" id="KW-1185">Reference proteome</keyword>
<organism evidence="2 3">
    <name type="scientific">Solanum verrucosum</name>
    <dbReference type="NCBI Taxonomy" id="315347"/>
    <lineage>
        <taxon>Eukaryota</taxon>
        <taxon>Viridiplantae</taxon>
        <taxon>Streptophyta</taxon>
        <taxon>Embryophyta</taxon>
        <taxon>Tracheophyta</taxon>
        <taxon>Spermatophyta</taxon>
        <taxon>Magnoliopsida</taxon>
        <taxon>eudicotyledons</taxon>
        <taxon>Gunneridae</taxon>
        <taxon>Pentapetalae</taxon>
        <taxon>asterids</taxon>
        <taxon>lamiids</taxon>
        <taxon>Solanales</taxon>
        <taxon>Solanaceae</taxon>
        <taxon>Solanoideae</taxon>
        <taxon>Solaneae</taxon>
        <taxon>Solanum</taxon>
    </lineage>
</organism>
<protein>
    <submittedName>
        <fullName evidence="2">Uncharacterized protein</fullName>
    </submittedName>
</protein>
<feature type="compositionally biased region" description="Basic and acidic residues" evidence="1">
    <location>
        <begin position="34"/>
        <end position="45"/>
    </location>
</feature>
<name>A0AAF0U1H0_SOLVR</name>
<dbReference type="PANTHER" id="PTHR27003">
    <property type="entry name" value="OS07G0166700 PROTEIN"/>
    <property type="match status" value="1"/>
</dbReference>
<reference evidence="2" key="1">
    <citation type="submission" date="2023-08" db="EMBL/GenBank/DDBJ databases">
        <title>A de novo genome assembly of Solanum verrucosum Schlechtendal, a Mexican diploid species geographically isolated from the other diploid A-genome species in potato relatives.</title>
        <authorList>
            <person name="Hosaka K."/>
        </authorList>
    </citation>
    <scope>NUCLEOTIDE SEQUENCE</scope>
    <source>
        <tissue evidence="2">Young leaves</tissue>
    </source>
</reference>
<proteinExistence type="predicted"/>
<dbReference type="AlphaFoldDB" id="A0AAF0U1H0"/>
<evidence type="ECO:0000313" key="2">
    <source>
        <dbReference type="EMBL" id="WMV37528.1"/>
    </source>
</evidence>
<gene>
    <name evidence="2" type="ORF">MTR67_030913</name>
</gene>
<accession>A0AAF0U1H0</accession>
<sequence length="466" mass="52674">MVAGYSLTNIKYKVYMKAEDARTCDSIQGSSTPLKDKDEALETPRRPITRSQTKEFNDKLNGLQSLIQSFTILLLPPMVTVLCEVLCAKPALDRSLPREQVNLADCEMNSQEKRQLEHIIDPDLLGKVTPDSFRKFGETAVKCLAESGVDRPSMGEFFNSFTILLLPPMVTVLCEVLCARPALDRSLPREQVNLADCEMNSQEKRQLEHIIDPDLLGKVRPDSFRKFGETAVKCLAESGVDRPSMGEFFNSFTILLLPPMVTILCEVLCARPALDRSLPREQVNLADWAMNLQERRQLEHIIHPDLLGKVTPDSFRKFGETAVKYLAESGVDRPSMGEFFNSFTILLLPPMVTILCEVLCARPALDRSLPREQVNLADWAMNLQEKRQLEHIIHPDLLGEVRPDSFRKFGEIAVKYLAESGVDRPSMGEVLRNLEYALHLQEPVIQENSTIPIGELSLQRRKIMEI</sequence>
<dbReference type="GO" id="GO:0009506">
    <property type="term" value="C:plasmodesma"/>
    <property type="evidence" value="ECO:0007669"/>
    <property type="project" value="TreeGrafter"/>
</dbReference>
<dbReference type="Proteomes" id="UP001234989">
    <property type="component" value="Chromosome 7"/>
</dbReference>
<evidence type="ECO:0000256" key="1">
    <source>
        <dbReference type="SAM" id="MobiDB-lite"/>
    </source>
</evidence>
<dbReference type="InterPro" id="IPR045272">
    <property type="entry name" value="ANXUR1/2-like"/>
</dbReference>
<evidence type="ECO:0000313" key="3">
    <source>
        <dbReference type="Proteomes" id="UP001234989"/>
    </source>
</evidence>
<dbReference type="EMBL" id="CP133618">
    <property type="protein sequence ID" value="WMV37528.1"/>
    <property type="molecule type" value="Genomic_DNA"/>
</dbReference>
<feature type="region of interest" description="Disordered" evidence="1">
    <location>
        <begin position="26"/>
        <end position="46"/>
    </location>
</feature>
<dbReference type="GO" id="GO:0005886">
    <property type="term" value="C:plasma membrane"/>
    <property type="evidence" value="ECO:0007669"/>
    <property type="project" value="TreeGrafter"/>
</dbReference>
<dbReference type="GO" id="GO:0004714">
    <property type="term" value="F:transmembrane receptor protein tyrosine kinase activity"/>
    <property type="evidence" value="ECO:0007669"/>
    <property type="project" value="InterPro"/>
</dbReference>
<dbReference type="PANTHER" id="PTHR27003:SF375">
    <property type="entry name" value="RECEPTOR-LIKE PROTEIN KINASE HERK 1"/>
    <property type="match status" value="1"/>
</dbReference>